<dbReference type="Proteomes" id="UP000827976">
    <property type="component" value="Chromosome 4"/>
</dbReference>
<accession>A0ACB7WAN3</accession>
<proteinExistence type="predicted"/>
<organism evidence="1 2">
    <name type="scientific">Dioscorea alata</name>
    <name type="common">Purple yam</name>
    <dbReference type="NCBI Taxonomy" id="55571"/>
    <lineage>
        <taxon>Eukaryota</taxon>
        <taxon>Viridiplantae</taxon>
        <taxon>Streptophyta</taxon>
        <taxon>Embryophyta</taxon>
        <taxon>Tracheophyta</taxon>
        <taxon>Spermatophyta</taxon>
        <taxon>Magnoliopsida</taxon>
        <taxon>Liliopsida</taxon>
        <taxon>Dioscoreales</taxon>
        <taxon>Dioscoreaceae</taxon>
        <taxon>Dioscorea</taxon>
    </lineage>
</organism>
<reference evidence="2" key="1">
    <citation type="journal article" date="2022" name="Nat. Commun.">
        <title>Chromosome evolution and the genetic basis of agronomically important traits in greater yam.</title>
        <authorList>
            <person name="Bredeson J.V."/>
            <person name="Lyons J.B."/>
            <person name="Oniyinde I.O."/>
            <person name="Okereke N.R."/>
            <person name="Kolade O."/>
            <person name="Nnabue I."/>
            <person name="Nwadili C.O."/>
            <person name="Hribova E."/>
            <person name="Parker M."/>
            <person name="Nwogha J."/>
            <person name="Shu S."/>
            <person name="Carlson J."/>
            <person name="Kariba R."/>
            <person name="Muthemba S."/>
            <person name="Knop K."/>
            <person name="Barton G.J."/>
            <person name="Sherwood A.V."/>
            <person name="Lopez-Montes A."/>
            <person name="Asiedu R."/>
            <person name="Jamnadass R."/>
            <person name="Muchugi A."/>
            <person name="Goodstein D."/>
            <person name="Egesi C.N."/>
            <person name="Featherston J."/>
            <person name="Asfaw A."/>
            <person name="Simpson G.G."/>
            <person name="Dolezel J."/>
            <person name="Hendre P.S."/>
            <person name="Van Deynze A."/>
            <person name="Kumar P.L."/>
            <person name="Obidiegwu J.E."/>
            <person name="Bhattacharjee R."/>
            <person name="Rokhsar D.S."/>
        </authorList>
    </citation>
    <scope>NUCLEOTIDE SEQUENCE [LARGE SCALE GENOMIC DNA]</scope>
    <source>
        <strain evidence="2">cv. TDa95/00328</strain>
    </source>
</reference>
<evidence type="ECO:0000313" key="2">
    <source>
        <dbReference type="Proteomes" id="UP000827976"/>
    </source>
</evidence>
<gene>
    <name evidence="1" type="ORF">IHE45_04G005100</name>
</gene>
<keyword evidence="1" id="KW-0418">Kinase</keyword>
<sequence length="612" mass="66827">MAVLLRRLVHLLLLLLLLAADVPIFCHAAPAADATAMASIAHSLTGVPSNWVPGNDPCKPKWDFVSCAAGRVVSLNLGNLSLSGVLSESINGLVALTSLQLQHNNISGPLPSLSSLSNLQRLLLDFNSFSSVPDDFLSGFTAIELINIDSNPFVPWSISNAAHVCVNLQRFSAMRANIIGSIPEVFGSFSSLHYLRLAYNDISGVIPVSLVGLKQLSYVDLTSNNLTGMVPNFSPNVTLVVPGNPFLVQDGNGSGSGGSPAPSPSLVVSPPPSPFLVVSPPPPFNPVIHKPPPPAPRTSPLRPPPDVHRLHSLPAGIITGIVFGIVFVILVGGLCCLWCWRKGRKKFDMINLDCLNDTQDCMEKNIRILEKKLSNGFYNIKNFGKECDSLALMKVHGQPMSLKTLRKATNNFCPTNFLGRGGFGVVFRGELNGTIVAVKRSNSIFGEVDERSFNAEIGMLKTVRHRNLVALLGYCMKKEERLLVYEFMSNGTLADHLFYPCKRAYPLDWKQRVTIALDVARGMDYLHSLANESFIHRDLKPSNILLNDDFRAKVSDFGLVKLVHTMRPMTTKLAGTFGYLAPEYACECSSLFTTSSISIHLLIYFMVSQMHS</sequence>
<keyword evidence="1" id="KW-0723">Serine/threonine-protein kinase</keyword>
<name>A0ACB7WAN3_DIOAL</name>
<keyword evidence="2" id="KW-1185">Reference proteome</keyword>
<evidence type="ECO:0000313" key="1">
    <source>
        <dbReference type="EMBL" id="KAH7684869.1"/>
    </source>
</evidence>
<keyword evidence="1" id="KW-0808">Transferase</keyword>
<dbReference type="EMBL" id="CM037014">
    <property type="protein sequence ID" value="KAH7684869.1"/>
    <property type="molecule type" value="Genomic_DNA"/>
</dbReference>
<protein>
    <submittedName>
        <fullName evidence="1">Non-specific serine/threonine protein kinase protein</fullName>
        <ecNumber evidence="1">2.7.11.1</ecNumber>
    </submittedName>
</protein>
<comment type="caution">
    <text evidence="1">The sequence shown here is derived from an EMBL/GenBank/DDBJ whole genome shotgun (WGS) entry which is preliminary data.</text>
</comment>
<dbReference type="EC" id="2.7.11.1" evidence="1"/>